<keyword evidence="5" id="KW-1185">Reference proteome</keyword>
<feature type="compositionally biased region" description="Low complexity" evidence="2">
    <location>
        <begin position="225"/>
        <end position="245"/>
    </location>
</feature>
<feature type="region of interest" description="Disordered" evidence="2">
    <location>
        <begin position="586"/>
        <end position="610"/>
    </location>
</feature>
<feature type="compositionally biased region" description="Basic and acidic residues" evidence="2">
    <location>
        <begin position="699"/>
        <end position="711"/>
    </location>
</feature>
<evidence type="ECO:0000313" key="5">
    <source>
        <dbReference type="Proteomes" id="UP001231189"/>
    </source>
</evidence>
<sequence length="1345" mass="147266">MLAMTGHAKKLNDLGIVIPNRLGINRVLQSLSPSYKNFVMNYNMQNMNKELPELFAMLKSAEIEIKKEHQVLMVNKTTSFKKQGKSKGKFKKGGKKAATPPVKPKTGPKPDLSAKSARRRDIGRNCSKYLADLKSGLVKKKKDLPDSRKAVENKWIFKRKADADGLLERDIFDLFLPEFDKPWVIHLRGNLLLFYKPLLLEAQHYLEEACVDIKLFSAPLRGGKSSTPLRLRRSPSAVARSSSGARRTHAVPPPDFAVRRSLAATSSRPPHLCFFASFSASPSTVLAGGCRPASPPANSFPSDRAAQDLHAGFESGISVSPPTLAMSDEESSSASSSSLSLKRRRPSPGESTASDPMETDSGNQQESDFYELQPHHLPGNAIFYLSCYATFMEAYIGIRPTCETFARFFNLRINSVQGKEIPKPKPPVQCGSCIVGSRQGSTFLKFTGLESCRTWQGTFFYVKNTGRADRINLPPYQEGPPSRANWSYNPRTEHAETNRVVRFLASLKKETNICSDDVIRTFISRRVLPLKRRAHRMSEMYGPGDPTKITGRALSKKDVVLKAKQICQTAMPFTWEWGLLPLSSSNRPTQEARDRFPSIQAEPRGPLRKRAFDSFDPDPYIFWKDLKMGKTPAARLGRDPPEPTGNPEELVVLEIHERVPPLRAEAGIEFVDKLMAQGQKNKQPASTAGSSHAPPSKRFRTEPVGEKEVGVRRYGRKAMPTASGPALKLGPRPSGSEGSARTSTPPPRSSPAPSGAGNLSASLSGHNKFGACGPFMSDHRTEEDLSFLPEHQDGASNIGAGEEEAAGRAEPSAPPVLEKTTSAPESSAPEGSKTGDAPSAPPSPRTILMPPPEAPRAQPSKAAPGAPPAKTSGASSTAPPPKPSKLIKGKATASSAPSGGQQPLVLHVSKAAKSASMKATGLLGRITEFQRQGRDLGHLLPYAQKWNAADITPATRGMGKDRLPAPDPVGDRSSEEHFMRLRAAVKELDSAWYDSTNNLTVTADTRKALFEELLWEHRELAEAHDKCQVIPEASIDALKEQLAEAQREKDELSRQHQEELNALKTSYQELKSQLIQLGLDHAKVLKAAEVTAAAKLDEALEDACNATVVLRAELEEMAKARKGAEEKAARLEEGHKECDQLILQTDTLALRLFPDSQRYAVKKVDAQRKDKGQADLTVPWTPKDHLVALNARVSHMRCIDRNLSDIPDVATQLYRTLWPGEVVPDTFSLISDRLKGAGKRIREWQCSAARAGADSALRVACSWYPELNLDALTGVREGAETDLDPILSAKRQDRAYRIAEYADMRTFIPPPPGVTDYLDEEEDEAEEELLDDADAGAAPPEAPAA</sequence>
<evidence type="ECO:0000313" key="4">
    <source>
        <dbReference type="EMBL" id="KAK1618278.1"/>
    </source>
</evidence>
<feature type="compositionally biased region" description="Basic residues" evidence="2">
    <location>
        <begin position="82"/>
        <end position="95"/>
    </location>
</feature>
<feature type="region of interest" description="Disordered" evidence="2">
    <location>
        <begin position="1309"/>
        <end position="1345"/>
    </location>
</feature>
<protein>
    <recommendedName>
        <fullName evidence="3">Transposase (putative) gypsy type domain-containing protein</fullName>
    </recommendedName>
</protein>
<feature type="compositionally biased region" description="Polar residues" evidence="2">
    <location>
        <begin position="349"/>
        <end position="366"/>
    </location>
</feature>
<accession>A0AAD8RAX9</accession>
<evidence type="ECO:0000256" key="1">
    <source>
        <dbReference type="SAM" id="Coils"/>
    </source>
</evidence>
<feature type="region of interest" description="Disordered" evidence="2">
    <location>
        <begin position="317"/>
        <end position="366"/>
    </location>
</feature>
<gene>
    <name evidence="4" type="ORF">QYE76_023795</name>
</gene>
<dbReference type="Pfam" id="PF04195">
    <property type="entry name" value="Transposase_28"/>
    <property type="match status" value="1"/>
</dbReference>
<feature type="region of interest" description="Disordered" evidence="2">
    <location>
        <begin position="76"/>
        <end position="118"/>
    </location>
</feature>
<feature type="compositionally biased region" description="Polar residues" evidence="2">
    <location>
        <begin position="892"/>
        <end position="901"/>
    </location>
</feature>
<feature type="compositionally biased region" description="Low complexity" evidence="2">
    <location>
        <begin position="751"/>
        <end position="765"/>
    </location>
</feature>
<name>A0AAD8RAX9_LOLMU</name>
<dbReference type="PANTHER" id="PTHR33026">
    <property type="entry name" value="OS06G0360600 PROTEIN"/>
    <property type="match status" value="1"/>
</dbReference>
<feature type="region of interest" description="Disordered" evidence="2">
    <location>
        <begin position="223"/>
        <end position="252"/>
    </location>
</feature>
<evidence type="ECO:0000259" key="3">
    <source>
        <dbReference type="Pfam" id="PF04195"/>
    </source>
</evidence>
<feature type="compositionally biased region" description="Low complexity" evidence="2">
    <location>
        <begin position="859"/>
        <end position="877"/>
    </location>
</feature>
<dbReference type="EMBL" id="JAUUTY010000006">
    <property type="protein sequence ID" value="KAK1618278.1"/>
    <property type="molecule type" value="Genomic_DNA"/>
</dbReference>
<feature type="coiled-coil region" evidence="1">
    <location>
        <begin position="1035"/>
        <end position="1073"/>
    </location>
</feature>
<feature type="region of interest" description="Disordered" evidence="2">
    <location>
        <begin position="954"/>
        <end position="973"/>
    </location>
</feature>
<keyword evidence="1" id="KW-0175">Coiled coil</keyword>
<comment type="caution">
    <text evidence="4">The sequence shown here is derived from an EMBL/GenBank/DDBJ whole genome shotgun (WGS) entry which is preliminary data.</text>
</comment>
<reference evidence="4" key="1">
    <citation type="submission" date="2023-07" db="EMBL/GenBank/DDBJ databases">
        <title>A chromosome-level genome assembly of Lolium multiflorum.</title>
        <authorList>
            <person name="Chen Y."/>
            <person name="Copetti D."/>
            <person name="Kolliker R."/>
            <person name="Studer B."/>
        </authorList>
    </citation>
    <scope>NUCLEOTIDE SEQUENCE</scope>
    <source>
        <strain evidence="4">02402/16</strain>
        <tissue evidence="4">Leaf</tissue>
    </source>
</reference>
<proteinExistence type="predicted"/>
<feature type="compositionally biased region" description="Pro residues" evidence="2">
    <location>
        <begin position="839"/>
        <end position="854"/>
    </location>
</feature>
<feature type="compositionally biased region" description="Acidic residues" evidence="2">
    <location>
        <begin position="1317"/>
        <end position="1334"/>
    </location>
</feature>
<dbReference type="PANTHER" id="PTHR33026:SF7">
    <property type="entry name" value="OS03G0100275 PROTEIN"/>
    <property type="match status" value="1"/>
</dbReference>
<evidence type="ECO:0000256" key="2">
    <source>
        <dbReference type="SAM" id="MobiDB-lite"/>
    </source>
</evidence>
<feature type="compositionally biased region" description="Polar residues" evidence="2">
    <location>
        <begin position="678"/>
        <end position="690"/>
    </location>
</feature>
<dbReference type="InterPro" id="IPR007321">
    <property type="entry name" value="Transposase_28"/>
</dbReference>
<dbReference type="Proteomes" id="UP001231189">
    <property type="component" value="Unassembled WGS sequence"/>
</dbReference>
<feature type="domain" description="Transposase (putative) gypsy type" evidence="3">
    <location>
        <begin position="368"/>
        <end position="412"/>
    </location>
</feature>
<feature type="region of interest" description="Disordered" evidence="2">
    <location>
        <begin position="677"/>
        <end position="902"/>
    </location>
</feature>
<organism evidence="4 5">
    <name type="scientific">Lolium multiflorum</name>
    <name type="common">Italian ryegrass</name>
    <name type="synonym">Lolium perenne subsp. multiflorum</name>
    <dbReference type="NCBI Taxonomy" id="4521"/>
    <lineage>
        <taxon>Eukaryota</taxon>
        <taxon>Viridiplantae</taxon>
        <taxon>Streptophyta</taxon>
        <taxon>Embryophyta</taxon>
        <taxon>Tracheophyta</taxon>
        <taxon>Spermatophyta</taxon>
        <taxon>Magnoliopsida</taxon>
        <taxon>Liliopsida</taxon>
        <taxon>Poales</taxon>
        <taxon>Poaceae</taxon>
        <taxon>BOP clade</taxon>
        <taxon>Pooideae</taxon>
        <taxon>Poodae</taxon>
        <taxon>Poeae</taxon>
        <taxon>Poeae Chloroplast Group 2 (Poeae type)</taxon>
        <taxon>Loliodinae</taxon>
        <taxon>Loliinae</taxon>
        <taxon>Lolium</taxon>
    </lineage>
</organism>
<feature type="compositionally biased region" description="Basic and acidic residues" evidence="2">
    <location>
        <begin position="958"/>
        <end position="973"/>
    </location>
</feature>